<reference evidence="2" key="1">
    <citation type="journal article" date="2014" name="J. Environ. Sci.">
        <title>Physiological cellular responses and adaptations of Rhodococcus erythropolis IBBPo1 to toxic organic solvents.</title>
        <authorList>
            <person name="Stancu M.M."/>
        </authorList>
    </citation>
    <scope>NUCLEOTIDE SEQUENCE</scope>
    <source>
        <strain evidence="2">IBBPo1</strain>
    </source>
</reference>
<feature type="region of interest" description="Disordered" evidence="1">
    <location>
        <begin position="93"/>
        <end position="151"/>
    </location>
</feature>
<evidence type="ECO:0000256" key="1">
    <source>
        <dbReference type="SAM" id="MobiDB-lite"/>
    </source>
</evidence>
<sequence>MWLAVLLRRQLTVYAARVHDWAYKNCTIRFYPEPTILAAAFLQGDSVDTLGVSNSSTLQIFTRFPTLSSTARATQFKQFGNGLKFCRIDEKPPARPESNLHAPPHHIDPGHASGPEVCGPEATNLRHTTRPIRERSAFPDLRGHGAAAYTR</sequence>
<dbReference type="AlphaFoldDB" id="S5Z076"/>
<feature type="compositionally biased region" description="Basic and acidic residues" evidence="1">
    <location>
        <begin position="131"/>
        <end position="143"/>
    </location>
</feature>
<dbReference type="EC" id="2.4.1.15" evidence="2"/>
<organism evidence="2">
    <name type="scientific">Rhodococcus erythropolis</name>
    <name type="common">Arthrobacter picolinophilus</name>
    <dbReference type="NCBI Taxonomy" id="1833"/>
    <lineage>
        <taxon>Bacteria</taxon>
        <taxon>Bacillati</taxon>
        <taxon>Actinomycetota</taxon>
        <taxon>Actinomycetes</taxon>
        <taxon>Mycobacteriales</taxon>
        <taxon>Nocardiaceae</taxon>
        <taxon>Rhodococcus</taxon>
        <taxon>Rhodococcus erythropolis group</taxon>
    </lineage>
</organism>
<gene>
    <name evidence="2" type="primary">otsA1</name>
</gene>
<dbReference type="EMBL" id="KF059973">
    <property type="protein sequence ID" value="AGT29728.1"/>
    <property type="molecule type" value="Genomic_DNA"/>
</dbReference>
<protein>
    <submittedName>
        <fullName evidence="2">Trehalose-6-phosphate synthase</fullName>
        <ecNumber evidence="2">2.4.1.15</ecNumber>
    </submittedName>
</protein>
<keyword evidence="2" id="KW-0808">Transferase</keyword>
<feature type="non-terminal residue" evidence="2">
    <location>
        <position position="1"/>
    </location>
</feature>
<dbReference type="GO" id="GO:0003825">
    <property type="term" value="F:alpha,alpha-trehalose-phosphate synthase (UDP-forming) activity"/>
    <property type="evidence" value="ECO:0007669"/>
    <property type="project" value="UniProtKB-EC"/>
</dbReference>
<accession>S5Z076</accession>
<feature type="non-terminal residue" evidence="2">
    <location>
        <position position="151"/>
    </location>
</feature>
<name>S5Z076_RHOER</name>
<evidence type="ECO:0000313" key="2">
    <source>
        <dbReference type="EMBL" id="AGT29728.1"/>
    </source>
</evidence>
<keyword evidence="2" id="KW-0328">Glycosyltransferase</keyword>
<proteinExistence type="predicted"/>